<protein>
    <submittedName>
        <fullName evidence="2">Putative lipoprotein</fullName>
    </submittedName>
</protein>
<dbReference type="HOGENOM" id="CLU_1793890_0_0_4"/>
<evidence type="ECO:0000256" key="1">
    <source>
        <dbReference type="SAM" id="SignalP"/>
    </source>
</evidence>
<dbReference type="AlphaFoldDB" id="W0V8G7"/>
<evidence type="ECO:0000313" key="3">
    <source>
        <dbReference type="Proteomes" id="UP000027604"/>
    </source>
</evidence>
<dbReference type="EMBL" id="HG322949">
    <property type="protein sequence ID" value="CDG85114.1"/>
    <property type="molecule type" value="Genomic_DNA"/>
</dbReference>
<sequence>MNTCRNITFTLLASLGLLSACGAATTNSSSETAAPTARGGTYVLTVGQSVALASGETLKLDRINDSRCKVGAVCVWEGYVSYSLTLTNKDGAAALVLSDSMPGGSPTVSRANLVLTLVGAEPATPPALHGPEPDYKVTLKVSQP</sequence>
<reference evidence="2 3" key="1">
    <citation type="journal article" date="2015" name="Genome Announc.">
        <title>Genome Sequence of Mushroom Soft-Rot Pathogen Janthinobacterium agaricidamnosum.</title>
        <authorList>
            <person name="Graupner K."/>
            <person name="Lackner G."/>
            <person name="Hertweck C."/>
        </authorList>
    </citation>
    <scope>NUCLEOTIDE SEQUENCE [LARGE SCALE GENOMIC DNA]</scope>
    <source>
        <strain evidence="3">NBRC 102515 / DSM 9628</strain>
    </source>
</reference>
<keyword evidence="1" id="KW-0732">Signal</keyword>
<gene>
    <name evidence="2" type="ORF">GJA_4507</name>
</gene>
<keyword evidence="3" id="KW-1185">Reference proteome</keyword>
<dbReference type="RefSeq" id="WP_038496133.1">
    <property type="nucleotide sequence ID" value="NZ_BCTH01000022.1"/>
</dbReference>
<dbReference type="PATRIC" id="fig|1349767.4.peg.1146"/>
<keyword evidence="2" id="KW-0449">Lipoprotein</keyword>
<feature type="signal peptide" evidence="1">
    <location>
        <begin position="1"/>
        <end position="23"/>
    </location>
</feature>
<dbReference type="KEGG" id="jag:GJA_4507"/>
<accession>W0V8G7</accession>
<evidence type="ECO:0000313" key="2">
    <source>
        <dbReference type="EMBL" id="CDG85114.1"/>
    </source>
</evidence>
<dbReference type="Proteomes" id="UP000027604">
    <property type="component" value="Chromosome I"/>
</dbReference>
<feature type="chain" id="PRO_5004797470" evidence="1">
    <location>
        <begin position="24"/>
        <end position="144"/>
    </location>
</feature>
<dbReference type="OrthoDB" id="163809at2"/>
<dbReference type="PROSITE" id="PS51257">
    <property type="entry name" value="PROKAR_LIPOPROTEIN"/>
    <property type="match status" value="1"/>
</dbReference>
<proteinExistence type="predicted"/>
<dbReference type="STRING" id="1349767.GJA_4507"/>
<organism evidence="2 3">
    <name type="scientific">Janthinobacterium agaricidamnosum NBRC 102515 = DSM 9628</name>
    <dbReference type="NCBI Taxonomy" id="1349767"/>
    <lineage>
        <taxon>Bacteria</taxon>
        <taxon>Pseudomonadati</taxon>
        <taxon>Pseudomonadota</taxon>
        <taxon>Betaproteobacteria</taxon>
        <taxon>Burkholderiales</taxon>
        <taxon>Oxalobacteraceae</taxon>
        <taxon>Janthinobacterium</taxon>
    </lineage>
</organism>
<name>W0V8G7_9BURK</name>